<sequence>SKYLKESCQAWNSITRSLYNTRLSVLQHGQKAHYSYITAIRIAMAQHQCCSAPRKSIHRLGASSSNHVDNKSRMTIYTAEIPNSFLDKLAHPCRRPPLSAAFQVQARKVEYEPYTTFQQRISQALMPCGTKRARDPNSHNDHHGHHAQKRRRADNG</sequence>
<accession>A0AAD8UUJ8</accession>
<organism evidence="2 3">
    <name type="scientific">Colletotrichum navitas</name>
    <dbReference type="NCBI Taxonomy" id="681940"/>
    <lineage>
        <taxon>Eukaryota</taxon>
        <taxon>Fungi</taxon>
        <taxon>Dikarya</taxon>
        <taxon>Ascomycota</taxon>
        <taxon>Pezizomycotina</taxon>
        <taxon>Sordariomycetes</taxon>
        <taxon>Hypocreomycetidae</taxon>
        <taxon>Glomerellales</taxon>
        <taxon>Glomerellaceae</taxon>
        <taxon>Colletotrichum</taxon>
        <taxon>Colletotrichum graminicola species complex</taxon>
    </lineage>
</organism>
<feature type="compositionally biased region" description="Basic and acidic residues" evidence="1">
    <location>
        <begin position="132"/>
        <end position="141"/>
    </location>
</feature>
<gene>
    <name evidence="2" type="ORF">LY79DRAFT_530936</name>
</gene>
<dbReference type="EMBL" id="JAHLJV010000246">
    <property type="protein sequence ID" value="KAK1561706.1"/>
    <property type="molecule type" value="Genomic_DNA"/>
</dbReference>
<dbReference type="RefSeq" id="XP_060406813.1">
    <property type="nucleotide sequence ID" value="XM_060556218.1"/>
</dbReference>
<evidence type="ECO:0000313" key="3">
    <source>
        <dbReference type="Proteomes" id="UP001230504"/>
    </source>
</evidence>
<dbReference type="Proteomes" id="UP001230504">
    <property type="component" value="Unassembled WGS sequence"/>
</dbReference>
<proteinExistence type="predicted"/>
<feature type="region of interest" description="Disordered" evidence="1">
    <location>
        <begin position="129"/>
        <end position="156"/>
    </location>
</feature>
<evidence type="ECO:0000313" key="2">
    <source>
        <dbReference type="EMBL" id="KAK1561706.1"/>
    </source>
</evidence>
<reference evidence="2" key="1">
    <citation type="submission" date="2021-06" db="EMBL/GenBank/DDBJ databases">
        <title>Comparative genomics, transcriptomics and evolutionary studies reveal genomic signatures of adaptation to plant cell wall in hemibiotrophic fungi.</title>
        <authorList>
            <consortium name="DOE Joint Genome Institute"/>
            <person name="Baroncelli R."/>
            <person name="Diaz J.F."/>
            <person name="Benocci T."/>
            <person name="Peng M."/>
            <person name="Battaglia E."/>
            <person name="Haridas S."/>
            <person name="Andreopoulos W."/>
            <person name="Labutti K."/>
            <person name="Pangilinan J."/>
            <person name="Floch G.L."/>
            <person name="Makela M.R."/>
            <person name="Henrissat B."/>
            <person name="Grigoriev I.V."/>
            <person name="Crouch J.A."/>
            <person name="De Vries R.P."/>
            <person name="Sukno S.A."/>
            <person name="Thon M.R."/>
        </authorList>
    </citation>
    <scope>NUCLEOTIDE SEQUENCE</scope>
    <source>
        <strain evidence="2">CBS 125086</strain>
    </source>
</reference>
<feature type="non-terminal residue" evidence="2">
    <location>
        <position position="156"/>
    </location>
</feature>
<name>A0AAD8UUJ8_9PEZI</name>
<dbReference type="AlphaFoldDB" id="A0AAD8UUJ8"/>
<keyword evidence="3" id="KW-1185">Reference proteome</keyword>
<evidence type="ECO:0000256" key="1">
    <source>
        <dbReference type="SAM" id="MobiDB-lite"/>
    </source>
</evidence>
<comment type="caution">
    <text evidence="2">The sequence shown here is derived from an EMBL/GenBank/DDBJ whole genome shotgun (WGS) entry which is preliminary data.</text>
</comment>
<dbReference type="GeneID" id="85440458"/>
<feature type="compositionally biased region" description="Basic residues" evidence="1">
    <location>
        <begin position="142"/>
        <end position="156"/>
    </location>
</feature>
<protein>
    <submittedName>
        <fullName evidence="2">Uncharacterized protein</fullName>
    </submittedName>
</protein>